<reference evidence="3" key="1">
    <citation type="journal article" date="2019" name="Int. J. Syst. Evol. Microbiol.">
        <title>The Global Catalogue of Microorganisms (GCM) 10K type strain sequencing project: providing services to taxonomists for standard genome sequencing and annotation.</title>
        <authorList>
            <consortium name="The Broad Institute Genomics Platform"/>
            <consortium name="The Broad Institute Genome Sequencing Center for Infectious Disease"/>
            <person name="Wu L."/>
            <person name="Ma J."/>
        </authorList>
    </citation>
    <scope>NUCLEOTIDE SEQUENCE [LARGE SCALE GENOMIC DNA]</scope>
    <source>
        <strain evidence="3">CECT 7131</strain>
    </source>
</reference>
<gene>
    <name evidence="2" type="ORF">QWZ14_23950</name>
</gene>
<accession>A0ABT8ACP5</accession>
<proteinExistence type="predicted"/>
<sequence length="220" mass="23283">MTRISLGVLLLAGCLARPAAAHMVWLERSGPTVQMYFGEPGENVRERGGATLDVIATPKLVGAAAPASRQADHVAFGPLPGGDARVAEEGLAPREDRQRGGRTRSVFLAREGRSETRGALDLELVPQAPGGTAFTLLFRGAPQPRTAVELIGPPGWSKTLRSDAEGRLTLPLPWAGRYVAEVQHLSEQPGGEGAGAYDRTRYVATLSFIAAEGIAWPAAR</sequence>
<organism evidence="2 3">
    <name type="scientific">Paeniroseomonas aquatica</name>
    <dbReference type="NCBI Taxonomy" id="373043"/>
    <lineage>
        <taxon>Bacteria</taxon>
        <taxon>Pseudomonadati</taxon>
        <taxon>Pseudomonadota</taxon>
        <taxon>Alphaproteobacteria</taxon>
        <taxon>Acetobacterales</taxon>
        <taxon>Acetobacteraceae</taxon>
        <taxon>Paeniroseomonas</taxon>
    </lineage>
</organism>
<name>A0ABT8ACP5_9PROT</name>
<comment type="caution">
    <text evidence="2">The sequence shown here is derived from an EMBL/GenBank/DDBJ whole genome shotgun (WGS) entry which is preliminary data.</text>
</comment>
<evidence type="ECO:0000256" key="1">
    <source>
        <dbReference type="SAM" id="SignalP"/>
    </source>
</evidence>
<keyword evidence="3" id="KW-1185">Reference proteome</keyword>
<dbReference type="Proteomes" id="UP001529369">
    <property type="component" value="Unassembled WGS sequence"/>
</dbReference>
<feature type="signal peptide" evidence="1">
    <location>
        <begin position="1"/>
        <end position="21"/>
    </location>
</feature>
<evidence type="ECO:0008006" key="4">
    <source>
        <dbReference type="Google" id="ProtNLM"/>
    </source>
</evidence>
<feature type="chain" id="PRO_5047060832" description="DUF4198 domain-containing protein" evidence="1">
    <location>
        <begin position="22"/>
        <end position="220"/>
    </location>
</feature>
<protein>
    <recommendedName>
        <fullName evidence="4">DUF4198 domain-containing protein</fullName>
    </recommendedName>
</protein>
<dbReference type="RefSeq" id="WP_290319477.1">
    <property type="nucleotide sequence ID" value="NZ_JAUFPN010000193.1"/>
</dbReference>
<dbReference type="EMBL" id="JAUFPN010000193">
    <property type="protein sequence ID" value="MDN3567445.1"/>
    <property type="molecule type" value="Genomic_DNA"/>
</dbReference>
<evidence type="ECO:0000313" key="3">
    <source>
        <dbReference type="Proteomes" id="UP001529369"/>
    </source>
</evidence>
<keyword evidence="1" id="KW-0732">Signal</keyword>
<evidence type="ECO:0000313" key="2">
    <source>
        <dbReference type="EMBL" id="MDN3567445.1"/>
    </source>
</evidence>